<evidence type="ECO:0000313" key="2">
    <source>
        <dbReference type="EMBL" id="KAH6645761.1"/>
    </source>
</evidence>
<feature type="compositionally biased region" description="Low complexity" evidence="1">
    <location>
        <begin position="65"/>
        <end position="75"/>
    </location>
</feature>
<evidence type="ECO:0000313" key="3">
    <source>
        <dbReference type="Proteomes" id="UP000758603"/>
    </source>
</evidence>
<gene>
    <name evidence="2" type="ORF">BKA67DRAFT_540765</name>
</gene>
<name>A0A9P8RMC4_9PEZI</name>
<reference evidence="2" key="1">
    <citation type="journal article" date="2021" name="Nat. Commun.">
        <title>Genetic determinants of endophytism in the Arabidopsis root mycobiome.</title>
        <authorList>
            <person name="Mesny F."/>
            <person name="Miyauchi S."/>
            <person name="Thiergart T."/>
            <person name="Pickel B."/>
            <person name="Atanasova L."/>
            <person name="Karlsson M."/>
            <person name="Huettel B."/>
            <person name="Barry K.W."/>
            <person name="Haridas S."/>
            <person name="Chen C."/>
            <person name="Bauer D."/>
            <person name="Andreopoulos W."/>
            <person name="Pangilinan J."/>
            <person name="LaButti K."/>
            <person name="Riley R."/>
            <person name="Lipzen A."/>
            <person name="Clum A."/>
            <person name="Drula E."/>
            <person name="Henrissat B."/>
            <person name="Kohler A."/>
            <person name="Grigoriev I.V."/>
            <person name="Martin F.M."/>
            <person name="Hacquard S."/>
        </authorList>
    </citation>
    <scope>NUCLEOTIDE SEQUENCE</scope>
    <source>
        <strain evidence="2">MPI-SDFR-AT-0073</strain>
    </source>
</reference>
<comment type="caution">
    <text evidence="2">The sequence shown here is derived from an EMBL/GenBank/DDBJ whole genome shotgun (WGS) entry which is preliminary data.</text>
</comment>
<dbReference type="GeneID" id="70129716"/>
<organism evidence="2 3">
    <name type="scientific">Truncatella angustata</name>
    <dbReference type="NCBI Taxonomy" id="152316"/>
    <lineage>
        <taxon>Eukaryota</taxon>
        <taxon>Fungi</taxon>
        <taxon>Dikarya</taxon>
        <taxon>Ascomycota</taxon>
        <taxon>Pezizomycotina</taxon>
        <taxon>Sordariomycetes</taxon>
        <taxon>Xylariomycetidae</taxon>
        <taxon>Amphisphaeriales</taxon>
        <taxon>Sporocadaceae</taxon>
        <taxon>Truncatella</taxon>
    </lineage>
</organism>
<dbReference type="Proteomes" id="UP000758603">
    <property type="component" value="Unassembled WGS sequence"/>
</dbReference>
<dbReference type="EMBL" id="JAGPXC010000010">
    <property type="protein sequence ID" value="KAH6645761.1"/>
    <property type="molecule type" value="Genomic_DNA"/>
</dbReference>
<proteinExistence type="predicted"/>
<dbReference type="AlphaFoldDB" id="A0A9P8RMC4"/>
<evidence type="ECO:0000256" key="1">
    <source>
        <dbReference type="SAM" id="MobiDB-lite"/>
    </source>
</evidence>
<feature type="region of interest" description="Disordered" evidence="1">
    <location>
        <begin position="64"/>
        <end position="87"/>
    </location>
</feature>
<sequence>MSQATLLEEKIKICPSYQTTEPQTRVKGVTIPIVINLTFPRTITPVLNIIGVVRRIREELPPIGPVTETGTTVTGFGDNHPQSETTNSVTRNYRCLPNFQAPGSLNVLGSAELPIKLEDMPPPQTAPEVLTSDRSLIIPSFSPIRHSGARWARVLSRRNAHKATETGGAECLAAGGE</sequence>
<keyword evidence="3" id="KW-1185">Reference proteome</keyword>
<protein>
    <submittedName>
        <fullName evidence="2">Uncharacterized protein</fullName>
    </submittedName>
</protein>
<accession>A0A9P8RMC4</accession>
<dbReference type="RefSeq" id="XP_045952275.1">
    <property type="nucleotide sequence ID" value="XM_046100824.1"/>
</dbReference>